<dbReference type="Proteomes" id="UP000290172">
    <property type="component" value="Unassembled WGS sequence"/>
</dbReference>
<sequence length="249" mass="29606">MSISLEFKDEIFSLKKINLPTRHYYFKDEENYIKLLSIGEGIFPKDRIKTDIKLENSNAIFTTESATKVYPSKKEFGINYINIKLQNSNCEFLNDELILYKDSKLIQIVRISADKDSTFFYSDILSQGRSFEHFDFNSMLIRNKFYCDKNLEYLENFEVVGEDLKNYIKRHKTQNHLFLKLYIKTKNNDNFLNILHQNGYQSFCYTKSKEMIIGSVSGNSMVLLKNKMKEVWRLYRTQLDKKEFNLGKQ</sequence>
<accession>A0A4Q0YDF9</accession>
<dbReference type="PANTHER" id="PTHR33643:SF1">
    <property type="entry name" value="UREASE ACCESSORY PROTEIN D"/>
    <property type="match status" value="1"/>
</dbReference>
<evidence type="ECO:0000256" key="2">
    <source>
        <dbReference type="ARBA" id="ARBA00023186"/>
    </source>
</evidence>
<dbReference type="Pfam" id="PF01774">
    <property type="entry name" value="UreD"/>
    <property type="match status" value="1"/>
</dbReference>
<evidence type="ECO:0000256" key="1">
    <source>
        <dbReference type="ARBA" id="ARBA00007177"/>
    </source>
</evidence>
<protein>
    <submittedName>
        <fullName evidence="3">Urease accessory protein UreD</fullName>
    </submittedName>
</protein>
<gene>
    <name evidence="3" type="ORF">CRV08_06610</name>
</gene>
<evidence type="ECO:0000313" key="4">
    <source>
        <dbReference type="Proteomes" id="UP000290172"/>
    </source>
</evidence>
<dbReference type="AlphaFoldDB" id="A0A4Q0YDF9"/>
<dbReference type="InterPro" id="IPR002669">
    <property type="entry name" value="UreD"/>
</dbReference>
<reference evidence="3 4" key="1">
    <citation type="submission" date="2017-10" db="EMBL/GenBank/DDBJ databases">
        <title>Genomics of the genus Arcobacter.</title>
        <authorList>
            <person name="Perez-Cataluna A."/>
            <person name="Figueras M.J."/>
        </authorList>
    </citation>
    <scope>NUCLEOTIDE SEQUENCE [LARGE SCALE GENOMIC DNA]</scope>
    <source>
        <strain evidence="3 4">CECT 8993</strain>
    </source>
</reference>
<dbReference type="PANTHER" id="PTHR33643">
    <property type="entry name" value="UREASE ACCESSORY PROTEIN D"/>
    <property type="match status" value="1"/>
</dbReference>
<evidence type="ECO:0000313" key="3">
    <source>
        <dbReference type="EMBL" id="RXJ68497.1"/>
    </source>
</evidence>
<keyword evidence="2" id="KW-0143">Chaperone</keyword>
<proteinExistence type="inferred from homology"/>
<comment type="similarity">
    <text evidence="1">Belongs to the UreD family.</text>
</comment>
<dbReference type="RefSeq" id="WP_128980353.1">
    <property type="nucleotide sequence ID" value="NZ_PDKJ01000005.1"/>
</dbReference>
<name>A0A4Q0YDF9_9BACT</name>
<dbReference type="GO" id="GO:0016151">
    <property type="term" value="F:nickel cation binding"/>
    <property type="evidence" value="ECO:0007669"/>
    <property type="project" value="InterPro"/>
</dbReference>
<dbReference type="EMBL" id="PDKJ01000005">
    <property type="protein sequence ID" value="RXJ68497.1"/>
    <property type="molecule type" value="Genomic_DNA"/>
</dbReference>
<organism evidence="3 4">
    <name type="scientific">Halarcobacter ebronensis</name>
    <dbReference type="NCBI Taxonomy" id="1462615"/>
    <lineage>
        <taxon>Bacteria</taxon>
        <taxon>Pseudomonadati</taxon>
        <taxon>Campylobacterota</taxon>
        <taxon>Epsilonproteobacteria</taxon>
        <taxon>Campylobacterales</taxon>
        <taxon>Arcobacteraceae</taxon>
        <taxon>Halarcobacter</taxon>
    </lineage>
</organism>
<comment type="caution">
    <text evidence="3">The sequence shown here is derived from an EMBL/GenBank/DDBJ whole genome shotgun (WGS) entry which is preliminary data.</text>
</comment>